<reference evidence="1 2" key="1">
    <citation type="submission" date="2014-03" db="EMBL/GenBank/DDBJ databases">
        <title>Draft genome of the hookworm Oesophagostomum dentatum.</title>
        <authorList>
            <person name="Mitreva M."/>
        </authorList>
    </citation>
    <scope>NUCLEOTIDE SEQUENCE [LARGE SCALE GENOMIC DNA]</scope>
    <source>
        <strain evidence="1 2">OD-Hann</strain>
    </source>
</reference>
<protein>
    <submittedName>
        <fullName evidence="1">Uncharacterized protein</fullName>
    </submittedName>
</protein>
<proteinExistence type="predicted"/>
<dbReference type="AlphaFoldDB" id="A0A0B1S2D7"/>
<gene>
    <name evidence="1" type="ORF">OESDEN_22980</name>
</gene>
<organism evidence="1 2">
    <name type="scientific">Oesophagostomum dentatum</name>
    <name type="common">Nodular worm</name>
    <dbReference type="NCBI Taxonomy" id="61180"/>
    <lineage>
        <taxon>Eukaryota</taxon>
        <taxon>Metazoa</taxon>
        <taxon>Ecdysozoa</taxon>
        <taxon>Nematoda</taxon>
        <taxon>Chromadorea</taxon>
        <taxon>Rhabditida</taxon>
        <taxon>Rhabditina</taxon>
        <taxon>Rhabditomorpha</taxon>
        <taxon>Strongyloidea</taxon>
        <taxon>Strongylidae</taxon>
        <taxon>Oesophagostomum</taxon>
    </lineage>
</organism>
<dbReference type="EMBL" id="KN610800">
    <property type="protein sequence ID" value="KHJ77400.1"/>
    <property type="molecule type" value="Genomic_DNA"/>
</dbReference>
<dbReference type="OrthoDB" id="258392at2759"/>
<keyword evidence="2" id="KW-1185">Reference proteome</keyword>
<evidence type="ECO:0000313" key="2">
    <source>
        <dbReference type="Proteomes" id="UP000053660"/>
    </source>
</evidence>
<name>A0A0B1S2D7_OESDE</name>
<dbReference type="Proteomes" id="UP000053660">
    <property type="component" value="Unassembled WGS sequence"/>
</dbReference>
<accession>A0A0B1S2D7</accession>
<sequence length="84" mass="9824">MYRIDENSDFCPITKEIDGCGSKEYCDLDVFRAVAAKFRPEKPMPEFCEMDPNKKNNGVAELKWLSSMIACFLVYFKWWINISV</sequence>
<evidence type="ECO:0000313" key="1">
    <source>
        <dbReference type="EMBL" id="KHJ77400.1"/>
    </source>
</evidence>